<dbReference type="RefSeq" id="WP_106140786.1">
    <property type="nucleotide sequence ID" value="NZ_PVTE01000040.1"/>
</dbReference>
<protein>
    <recommendedName>
        <fullName evidence="3">Lipoprotein</fullName>
    </recommendedName>
</protein>
<reference evidence="1 2" key="1">
    <citation type="submission" date="2018-03" db="EMBL/GenBank/DDBJ databases">
        <title>Genomic Encyclopedia of Archaeal and Bacterial Type Strains, Phase II (KMG-II): from individual species to whole genera.</title>
        <authorList>
            <person name="Goeker M."/>
        </authorList>
    </citation>
    <scope>NUCLEOTIDE SEQUENCE [LARGE SCALE GENOMIC DNA]</scope>
    <source>
        <strain evidence="1 2">DSM 28354</strain>
    </source>
</reference>
<keyword evidence="2" id="KW-1185">Reference proteome</keyword>
<evidence type="ECO:0000313" key="2">
    <source>
        <dbReference type="Proteomes" id="UP000238375"/>
    </source>
</evidence>
<evidence type="ECO:0008006" key="3">
    <source>
        <dbReference type="Google" id="ProtNLM"/>
    </source>
</evidence>
<proteinExistence type="predicted"/>
<dbReference type="AlphaFoldDB" id="A0A2T0RSI1"/>
<dbReference type="Proteomes" id="UP000238375">
    <property type="component" value="Unassembled WGS sequence"/>
</dbReference>
<name>A0A2T0RSI1_9BACT</name>
<dbReference type="PROSITE" id="PS51257">
    <property type="entry name" value="PROKAR_LIPOPROTEIN"/>
    <property type="match status" value="1"/>
</dbReference>
<dbReference type="EMBL" id="PVTE01000040">
    <property type="protein sequence ID" value="PRY24128.1"/>
    <property type="molecule type" value="Genomic_DNA"/>
</dbReference>
<organism evidence="1 2">
    <name type="scientific">Spirosoma oryzae</name>
    <dbReference type="NCBI Taxonomy" id="1469603"/>
    <lineage>
        <taxon>Bacteria</taxon>
        <taxon>Pseudomonadati</taxon>
        <taxon>Bacteroidota</taxon>
        <taxon>Cytophagia</taxon>
        <taxon>Cytophagales</taxon>
        <taxon>Cytophagaceae</taxon>
        <taxon>Spirosoma</taxon>
    </lineage>
</organism>
<comment type="caution">
    <text evidence="1">The sequence shown here is derived from an EMBL/GenBank/DDBJ whole genome shotgun (WGS) entry which is preliminary data.</text>
</comment>
<dbReference type="OrthoDB" id="963389at2"/>
<accession>A0A2T0RSI1</accession>
<evidence type="ECO:0000313" key="1">
    <source>
        <dbReference type="EMBL" id="PRY24128.1"/>
    </source>
</evidence>
<gene>
    <name evidence="1" type="ORF">CLV58_14027</name>
</gene>
<sequence length="170" mass="18786">MRLPVLICLLLSTLLTGCTTILNIQSNVRVVDKPPFERILIVSRLPNVPPGYASTFIGAFPSQYTVCSVDVSPIDFETPEELISRQLDECKSQVMLTLDLNRSFSGNSGKYITGYNNIYLEMSSVTTGKPFWKAITLSTTTALSPREVVQQLIKDGVLNGKSPVNNPRYP</sequence>